<evidence type="ECO:0000313" key="3">
    <source>
        <dbReference type="Proteomes" id="UP000016935"/>
    </source>
</evidence>
<feature type="compositionally biased region" description="Polar residues" evidence="1">
    <location>
        <begin position="1"/>
        <end position="12"/>
    </location>
</feature>
<dbReference type="GeneID" id="19397611"/>
<feature type="compositionally biased region" description="Low complexity" evidence="1">
    <location>
        <begin position="13"/>
        <end position="37"/>
    </location>
</feature>
<dbReference type="EMBL" id="KB908844">
    <property type="protein sequence ID" value="EOA82585.1"/>
    <property type="molecule type" value="Genomic_DNA"/>
</dbReference>
<dbReference type="RefSeq" id="XP_008029678.1">
    <property type="nucleotide sequence ID" value="XM_008031487.1"/>
</dbReference>
<evidence type="ECO:0000313" key="2">
    <source>
        <dbReference type="EMBL" id="EOA82585.1"/>
    </source>
</evidence>
<sequence length="91" mass="10331">MENHTTQFSSNCSTPSEPTTPVSPASSTSSSYFNSSTEPQVPFQIIVTFDGKVREMLRIERGESAPETRKSRRTPRPRYYARSSEQPLRMD</sequence>
<dbReference type="OrthoDB" id="3695574at2759"/>
<gene>
    <name evidence="2" type="ORF">SETTUDRAFT_156330</name>
</gene>
<proteinExistence type="predicted"/>
<organism evidence="2 3">
    <name type="scientific">Exserohilum turcicum (strain 28A)</name>
    <name type="common">Northern leaf blight fungus</name>
    <name type="synonym">Setosphaeria turcica</name>
    <dbReference type="NCBI Taxonomy" id="671987"/>
    <lineage>
        <taxon>Eukaryota</taxon>
        <taxon>Fungi</taxon>
        <taxon>Dikarya</taxon>
        <taxon>Ascomycota</taxon>
        <taxon>Pezizomycotina</taxon>
        <taxon>Dothideomycetes</taxon>
        <taxon>Pleosporomycetidae</taxon>
        <taxon>Pleosporales</taxon>
        <taxon>Pleosporineae</taxon>
        <taxon>Pleosporaceae</taxon>
        <taxon>Exserohilum</taxon>
    </lineage>
</organism>
<feature type="region of interest" description="Disordered" evidence="1">
    <location>
        <begin position="60"/>
        <end position="91"/>
    </location>
</feature>
<protein>
    <submittedName>
        <fullName evidence="2">Uncharacterized protein</fullName>
    </submittedName>
</protein>
<keyword evidence="3" id="KW-1185">Reference proteome</keyword>
<dbReference type="AlphaFoldDB" id="R0IB10"/>
<evidence type="ECO:0000256" key="1">
    <source>
        <dbReference type="SAM" id="MobiDB-lite"/>
    </source>
</evidence>
<reference evidence="2 3" key="2">
    <citation type="journal article" date="2013" name="PLoS Genet.">
        <title>Comparative genome structure, secondary metabolite, and effector coding capacity across Cochliobolus pathogens.</title>
        <authorList>
            <person name="Condon B.J."/>
            <person name="Leng Y."/>
            <person name="Wu D."/>
            <person name="Bushley K.E."/>
            <person name="Ohm R.A."/>
            <person name="Otillar R."/>
            <person name="Martin J."/>
            <person name="Schackwitz W."/>
            <person name="Grimwood J."/>
            <person name="MohdZainudin N."/>
            <person name="Xue C."/>
            <person name="Wang R."/>
            <person name="Manning V.A."/>
            <person name="Dhillon B."/>
            <person name="Tu Z.J."/>
            <person name="Steffenson B.J."/>
            <person name="Salamov A."/>
            <person name="Sun H."/>
            <person name="Lowry S."/>
            <person name="LaButti K."/>
            <person name="Han J."/>
            <person name="Copeland A."/>
            <person name="Lindquist E."/>
            <person name="Barry K."/>
            <person name="Schmutz J."/>
            <person name="Baker S.E."/>
            <person name="Ciuffetti L.M."/>
            <person name="Grigoriev I.V."/>
            <person name="Zhong S."/>
            <person name="Turgeon B.G."/>
        </authorList>
    </citation>
    <scope>NUCLEOTIDE SEQUENCE [LARGE SCALE GENOMIC DNA]</scope>
    <source>
        <strain evidence="3">28A</strain>
    </source>
</reference>
<feature type="compositionally biased region" description="Basic and acidic residues" evidence="1">
    <location>
        <begin position="60"/>
        <end position="69"/>
    </location>
</feature>
<accession>R0IB10</accession>
<feature type="region of interest" description="Disordered" evidence="1">
    <location>
        <begin position="1"/>
        <end position="37"/>
    </location>
</feature>
<dbReference type="Proteomes" id="UP000016935">
    <property type="component" value="Unassembled WGS sequence"/>
</dbReference>
<name>R0IB10_EXST2</name>
<dbReference type="eggNOG" id="ENOG502T61V">
    <property type="taxonomic scope" value="Eukaryota"/>
</dbReference>
<reference evidence="2 3" key="1">
    <citation type="journal article" date="2012" name="PLoS Pathog.">
        <title>Diverse lifestyles and strategies of plant pathogenesis encoded in the genomes of eighteen Dothideomycetes fungi.</title>
        <authorList>
            <person name="Ohm R.A."/>
            <person name="Feau N."/>
            <person name="Henrissat B."/>
            <person name="Schoch C.L."/>
            <person name="Horwitz B.A."/>
            <person name="Barry K.W."/>
            <person name="Condon B.J."/>
            <person name="Copeland A.C."/>
            <person name="Dhillon B."/>
            <person name="Glaser F."/>
            <person name="Hesse C.N."/>
            <person name="Kosti I."/>
            <person name="LaButti K."/>
            <person name="Lindquist E.A."/>
            <person name="Lucas S."/>
            <person name="Salamov A.A."/>
            <person name="Bradshaw R.E."/>
            <person name="Ciuffetti L."/>
            <person name="Hamelin R.C."/>
            <person name="Kema G.H.J."/>
            <person name="Lawrence C."/>
            <person name="Scott J.A."/>
            <person name="Spatafora J.W."/>
            <person name="Turgeon B.G."/>
            <person name="de Wit P.J.G.M."/>
            <person name="Zhong S."/>
            <person name="Goodwin S.B."/>
            <person name="Grigoriev I.V."/>
        </authorList>
    </citation>
    <scope>NUCLEOTIDE SEQUENCE [LARGE SCALE GENOMIC DNA]</scope>
    <source>
        <strain evidence="3">28A</strain>
    </source>
</reference>
<dbReference type="HOGENOM" id="CLU_187822_0_0_1"/>